<reference evidence="8" key="1">
    <citation type="journal article" date="2015" name="J. Biotechnol.">
        <title>The structure of the Cyberlindnera jadinii genome and its relation to Candida utilis analyzed by the occurrence of single nucleotide polymorphisms.</title>
        <authorList>
            <person name="Rupp O."/>
            <person name="Brinkrolf K."/>
            <person name="Buerth C."/>
            <person name="Kunigo M."/>
            <person name="Schneider J."/>
            <person name="Jaenicke S."/>
            <person name="Goesmann A."/>
            <person name="Puehler A."/>
            <person name="Jaeger K.-E."/>
            <person name="Ernst J.F."/>
        </authorList>
    </citation>
    <scope>NUCLEOTIDE SEQUENCE [LARGE SCALE GENOMIC DNA]</scope>
    <source>
        <strain evidence="8">ATCC 18201 / CBS 1600 / BCRC 20928 / JCM 3617 / NBRC 0987 / NRRL Y-1542</strain>
    </source>
</reference>
<evidence type="ECO:0008006" key="9">
    <source>
        <dbReference type="Google" id="ProtNLM"/>
    </source>
</evidence>
<dbReference type="CDD" id="cd06897">
    <property type="entry name" value="PX_SNARE"/>
    <property type="match status" value="1"/>
</dbReference>
<dbReference type="FunFam" id="1.20.5.110:FF:000058">
    <property type="entry name" value="VAM7p Vacuolar SNARE protein"/>
    <property type="match status" value="1"/>
</dbReference>
<dbReference type="SUPFAM" id="SSF64268">
    <property type="entry name" value="PX domain"/>
    <property type="match status" value="1"/>
</dbReference>
<dbReference type="Proteomes" id="UP000038830">
    <property type="component" value="Unassembled WGS sequence"/>
</dbReference>
<dbReference type="CDD" id="cd15858">
    <property type="entry name" value="SNARE_VAM7"/>
    <property type="match status" value="1"/>
</dbReference>
<dbReference type="Gene3D" id="1.20.5.110">
    <property type="match status" value="1"/>
</dbReference>
<keyword evidence="2" id="KW-0926">Vacuole</keyword>
<evidence type="ECO:0000259" key="5">
    <source>
        <dbReference type="PROSITE" id="PS50192"/>
    </source>
</evidence>
<dbReference type="InterPro" id="IPR001683">
    <property type="entry name" value="PX_dom"/>
</dbReference>
<sequence length="337" mass="38830">MDIKVTIPHTSTSDDGSYTQFHVLVRIGGSKSYTLTKRYSDFATLKKELESLYSDQMPYKFPRKTLLRSSVKNGALAEERRVVLERFLQECINDKINTKWRKSLPFREFLNLAPGTFSNANEQTKELVKDAWAMAHRHDGPIVDVTTWLDTAREAKTMLQDARCKVFVDPGECRKKLILSRTTFDALSRGLEMAQMGDGERKRRVDLLNSLKREHGDVESLLRNVHDSDDAGVKRPPPMGSKTELFKGRRVIGEPQETDRTRALDNHQLLQLQKQDFVRQDEELHQLHSTIQKQRELGIAINDELQLQNELLDELDGEVDRVGNKLHYARKRVGKFT</sequence>
<dbReference type="GO" id="GO:0097576">
    <property type="term" value="P:vacuole fusion"/>
    <property type="evidence" value="ECO:0007669"/>
    <property type="project" value="UniProtKB-ARBA"/>
</dbReference>
<gene>
    <name evidence="7" type="ORF">BN1211_1520</name>
</gene>
<comment type="subcellular location">
    <subcellularLocation>
        <location evidence="1">Vacuole</location>
    </subcellularLocation>
</comment>
<dbReference type="GO" id="GO:0007034">
    <property type="term" value="P:vacuolar transport"/>
    <property type="evidence" value="ECO:0007669"/>
    <property type="project" value="UniProtKB-ARBA"/>
</dbReference>
<dbReference type="Pfam" id="PF00787">
    <property type="entry name" value="PX"/>
    <property type="match status" value="1"/>
</dbReference>
<organism evidence="7 8">
    <name type="scientific">Cyberlindnera jadinii (strain ATCC 18201 / CBS 1600 / BCRC 20928 / JCM 3617 / NBRC 0987 / NRRL Y-1542)</name>
    <name type="common">Torula yeast</name>
    <name type="synonym">Candida utilis</name>
    <dbReference type="NCBI Taxonomy" id="983966"/>
    <lineage>
        <taxon>Eukaryota</taxon>
        <taxon>Fungi</taxon>
        <taxon>Dikarya</taxon>
        <taxon>Ascomycota</taxon>
        <taxon>Saccharomycotina</taxon>
        <taxon>Saccharomycetes</taxon>
        <taxon>Phaffomycetales</taxon>
        <taxon>Phaffomycetaceae</taxon>
        <taxon>Cyberlindnera</taxon>
    </lineage>
</organism>
<dbReference type="InterPro" id="IPR036871">
    <property type="entry name" value="PX_dom_sf"/>
</dbReference>
<name>A0A0H5C198_CYBJN</name>
<dbReference type="Gene3D" id="3.30.1520.10">
    <property type="entry name" value="Phox-like domain"/>
    <property type="match status" value="1"/>
</dbReference>
<evidence type="ECO:0000313" key="8">
    <source>
        <dbReference type="Proteomes" id="UP000038830"/>
    </source>
</evidence>
<comment type="function">
    <text evidence="4">Essential for proper morphogenesis of the vacuole. May exist as structural reinforcement on the surface of the vacuolar membrane and be required for maintenance against rupture by osmotic pressure.</text>
</comment>
<dbReference type="PROSITE" id="PS50192">
    <property type="entry name" value="T_SNARE"/>
    <property type="match status" value="1"/>
</dbReference>
<dbReference type="SUPFAM" id="SSF58038">
    <property type="entry name" value="SNARE fusion complex"/>
    <property type="match status" value="1"/>
</dbReference>
<evidence type="ECO:0000256" key="3">
    <source>
        <dbReference type="ARBA" id="ARBA00023054"/>
    </source>
</evidence>
<dbReference type="EMBL" id="CDQK01000002">
    <property type="protein sequence ID" value="CEP21431.1"/>
    <property type="molecule type" value="Genomic_DNA"/>
</dbReference>
<dbReference type="SMART" id="SM00397">
    <property type="entry name" value="t_SNARE"/>
    <property type="match status" value="1"/>
</dbReference>
<proteinExistence type="predicted"/>
<dbReference type="InterPro" id="IPR000727">
    <property type="entry name" value="T_SNARE_dom"/>
</dbReference>
<dbReference type="GO" id="GO:0000329">
    <property type="term" value="C:fungal-type vacuole membrane"/>
    <property type="evidence" value="ECO:0007669"/>
    <property type="project" value="UniProtKB-ARBA"/>
</dbReference>
<evidence type="ECO:0000256" key="2">
    <source>
        <dbReference type="ARBA" id="ARBA00022554"/>
    </source>
</evidence>
<evidence type="ECO:0000256" key="1">
    <source>
        <dbReference type="ARBA" id="ARBA00004116"/>
    </source>
</evidence>
<dbReference type="AlphaFoldDB" id="A0A0H5C198"/>
<dbReference type="SMART" id="SM00312">
    <property type="entry name" value="PX"/>
    <property type="match status" value="1"/>
</dbReference>
<accession>A0A0H5C198</accession>
<dbReference type="GO" id="GO:0016192">
    <property type="term" value="P:vesicle-mediated transport"/>
    <property type="evidence" value="ECO:0007669"/>
    <property type="project" value="UniProtKB-ARBA"/>
</dbReference>
<dbReference type="GO" id="GO:0035091">
    <property type="term" value="F:phosphatidylinositol binding"/>
    <property type="evidence" value="ECO:0007669"/>
    <property type="project" value="InterPro"/>
</dbReference>
<evidence type="ECO:0000256" key="4">
    <source>
        <dbReference type="ARBA" id="ARBA00054927"/>
    </source>
</evidence>
<evidence type="ECO:0000313" key="7">
    <source>
        <dbReference type="EMBL" id="CEP21431.1"/>
    </source>
</evidence>
<evidence type="ECO:0000259" key="6">
    <source>
        <dbReference type="PROSITE" id="PS50195"/>
    </source>
</evidence>
<protein>
    <recommendedName>
        <fullName evidence="9">Phox-like protein</fullName>
    </recommendedName>
</protein>
<dbReference type="PROSITE" id="PS50195">
    <property type="entry name" value="PX"/>
    <property type="match status" value="1"/>
</dbReference>
<keyword evidence="3" id="KW-0175">Coiled coil</keyword>
<feature type="domain" description="PX" evidence="6">
    <location>
        <begin position="1"/>
        <end position="116"/>
    </location>
</feature>
<feature type="domain" description="T-SNARE coiled-coil homology" evidence="5">
    <location>
        <begin position="274"/>
        <end position="336"/>
    </location>
</feature>